<organism evidence="3 4">
    <name type="scientific">Actinomadura harenae</name>
    <dbReference type="NCBI Taxonomy" id="2483351"/>
    <lineage>
        <taxon>Bacteria</taxon>
        <taxon>Bacillati</taxon>
        <taxon>Actinomycetota</taxon>
        <taxon>Actinomycetes</taxon>
        <taxon>Streptosporangiales</taxon>
        <taxon>Thermomonosporaceae</taxon>
        <taxon>Actinomadura</taxon>
    </lineage>
</organism>
<evidence type="ECO:0000256" key="1">
    <source>
        <dbReference type="SAM" id="Coils"/>
    </source>
</evidence>
<feature type="compositionally biased region" description="Acidic residues" evidence="2">
    <location>
        <begin position="772"/>
        <end position="781"/>
    </location>
</feature>
<evidence type="ECO:0000256" key="2">
    <source>
        <dbReference type="SAM" id="MobiDB-lite"/>
    </source>
</evidence>
<evidence type="ECO:0000313" key="3">
    <source>
        <dbReference type="EMBL" id="RMI40649.1"/>
    </source>
</evidence>
<gene>
    <name evidence="3" type="ORF">EBO15_25595</name>
</gene>
<keyword evidence="1" id="KW-0175">Coiled coil</keyword>
<feature type="region of interest" description="Disordered" evidence="2">
    <location>
        <begin position="605"/>
        <end position="634"/>
    </location>
</feature>
<accession>A0A3M2LT32</accession>
<dbReference type="AlphaFoldDB" id="A0A3M2LT32"/>
<feature type="compositionally biased region" description="Polar residues" evidence="2">
    <location>
        <begin position="605"/>
        <end position="616"/>
    </location>
</feature>
<feature type="coiled-coil region" evidence="1">
    <location>
        <begin position="394"/>
        <end position="428"/>
    </location>
</feature>
<name>A0A3M2LT32_9ACTN</name>
<reference evidence="3 4" key="1">
    <citation type="submission" date="2018-10" db="EMBL/GenBank/DDBJ databases">
        <title>Isolation from soil.</title>
        <authorList>
            <person name="Hu J."/>
        </authorList>
    </citation>
    <scope>NUCLEOTIDE SEQUENCE [LARGE SCALE GENOMIC DNA]</scope>
    <source>
        <strain evidence="3 4">NEAU-Ht49</strain>
    </source>
</reference>
<dbReference type="Proteomes" id="UP000282674">
    <property type="component" value="Unassembled WGS sequence"/>
</dbReference>
<dbReference type="EMBL" id="RFFG01000051">
    <property type="protein sequence ID" value="RMI40649.1"/>
    <property type="molecule type" value="Genomic_DNA"/>
</dbReference>
<feature type="region of interest" description="Disordered" evidence="2">
    <location>
        <begin position="753"/>
        <end position="810"/>
    </location>
</feature>
<evidence type="ECO:0000313" key="4">
    <source>
        <dbReference type="Proteomes" id="UP000282674"/>
    </source>
</evidence>
<protein>
    <submittedName>
        <fullName evidence="3">Uncharacterized protein</fullName>
    </submittedName>
</protein>
<comment type="caution">
    <text evidence="3">The sequence shown here is derived from an EMBL/GenBank/DDBJ whole genome shotgun (WGS) entry which is preliminary data.</text>
</comment>
<dbReference type="OrthoDB" id="3444724at2"/>
<proteinExistence type="predicted"/>
<sequence length="810" mass="87560">MDETERLRERVGELCATLTERYERLEAELLEAVPPEAEQPLGWSGRIATLRVFAMREPTDDWTDLARLMVEPETLDERVASMIDLSGEDAGAAVRQITDALDGRILLLAPSRDEAAELLEALAGRELPLMLEEVVPPPPFRRRVHNGTVEFRSMTESATEALRPVPDDPDVTVSDLGTLRLEVIPDAVADALDGTRADPVPAAEKTRPNKIVSDEALASAVPVAPEVPGPEEEAAADDRPVEEVVRRIVVRPVGGVWREDWERELRGLQLGLLWLEQWPRDVATVERLEVEGVQRREERRADIAALEAALVDRRAELVTAGEAVTAAEAERERTAAEEEQVAGEAVEPRQEAVRLRAEADGIAAKAAEAAGVADEAYARVTAIDQRASQAQYELSTARQQEQQLIADLARAREELPAAQAETERLVSEDSTAMAEGHASYYRVRAAESAVAAVRGKMTLTQRLHVAPGPPELKQLRADLKAKVQQADDAVKRAHETKEAAERAAHHQAGLEHFLENGAERLAAAKHAQVRLADELTRLAEEREGAVETHREQARTAAEAADRATQAGASARYAEQTARAAEERLAVARTAREIAEAALERAESDVASSTNRISQGETALAERRANTETENAEDETDLAVAIEAEARSRDQVAAISGEDEPDTGGLPDVQARAMTRIEELTGLLAALADSPHDAESAFARTLLGRASVVGGSPFAISSGDPGQFDELVVSGTERLGPDDLLIGATHARRWTLLTTPTTPEPAPEPAANPLEETVTDPVEDTVTDAPSEPTSVPEEHPQNDAPKPDPADETA</sequence>
<feature type="compositionally biased region" description="Basic and acidic residues" evidence="2">
    <location>
        <begin position="792"/>
        <end position="810"/>
    </location>
</feature>
<dbReference type="RefSeq" id="WP_122196992.1">
    <property type="nucleotide sequence ID" value="NZ_JBHSKC010000002.1"/>
</dbReference>
<keyword evidence="4" id="KW-1185">Reference proteome</keyword>
<feature type="coiled-coil region" evidence="1">
    <location>
        <begin position="472"/>
        <end position="503"/>
    </location>
</feature>